<keyword evidence="5" id="KW-1278">Translocase</keyword>
<dbReference type="PROSITE" id="PS50893">
    <property type="entry name" value="ABC_TRANSPORTER_2"/>
    <property type="match status" value="1"/>
</dbReference>
<dbReference type="Pfam" id="PF00005">
    <property type="entry name" value="ABC_tran"/>
    <property type="match status" value="1"/>
</dbReference>
<dbReference type="GO" id="GO:0043190">
    <property type="term" value="C:ATP-binding cassette (ABC) transporter complex"/>
    <property type="evidence" value="ECO:0007669"/>
    <property type="project" value="InterPro"/>
</dbReference>
<dbReference type="Pfam" id="PF08402">
    <property type="entry name" value="TOBE_2"/>
    <property type="match status" value="1"/>
</dbReference>
<proteinExistence type="predicted"/>
<sequence length="381" mass="41707">MKKILTTHNEKKDNPDVGSKAQTTAIKIENVKKQFGIGENAVTALTNITFDILDNEFFTLLGPSGCGKTTLLRMIAGLESVTAGTISLYGQEIKDLPANKRPVNTVFQQYALFPHMTVLQNIGFGLKMLGKSKSETIDRSKKMLDLVQLGQFGDRRPSQLSGGQQQRVALARALAPSPKVLLLDEPLSALDLKLRQAMRVELKQIQEETGITFVFVTHDQEEALTMSDRIAVMSNGQLQQIGSAQEIYEQPRNQFVAGFIGETNLFDVIIEDIQEDQAICRIGGTCISCTVTGSAVKGSTRQISIRPERLSFTSSPEDGHITGVIERLTYLGTDTQYLVQLDDGTIITVRSQNAHESGVNVQPGERIGLELGKGGARLLMN</sequence>
<name>A0A381TG36_9ZZZZ</name>
<evidence type="ECO:0000256" key="5">
    <source>
        <dbReference type="ARBA" id="ARBA00022967"/>
    </source>
</evidence>
<accession>A0A381TG36</accession>
<evidence type="ECO:0000256" key="2">
    <source>
        <dbReference type="ARBA" id="ARBA00022475"/>
    </source>
</evidence>
<evidence type="ECO:0000259" key="7">
    <source>
        <dbReference type="PROSITE" id="PS50893"/>
    </source>
</evidence>
<dbReference type="InterPro" id="IPR008995">
    <property type="entry name" value="Mo/tungstate-bd_C_term_dom"/>
</dbReference>
<dbReference type="SUPFAM" id="SSF50331">
    <property type="entry name" value="MOP-like"/>
    <property type="match status" value="1"/>
</dbReference>
<dbReference type="InterPro" id="IPR013611">
    <property type="entry name" value="Transp-assoc_OB_typ2"/>
</dbReference>
<dbReference type="EMBL" id="UINC01004544">
    <property type="protein sequence ID" value="SVA15102.1"/>
    <property type="molecule type" value="Genomic_DNA"/>
</dbReference>
<keyword evidence="6" id="KW-0472">Membrane</keyword>
<dbReference type="InterPro" id="IPR003439">
    <property type="entry name" value="ABC_transporter-like_ATP-bd"/>
</dbReference>
<keyword evidence="3" id="KW-0547">Nucleotide-binding</keyword>
<dbReference type="NCBIfam" id="TIGR01187">
    <property type="entry name" value="potA"/>
    <property type="match status" value="1"/>
</dbReference>
<dbReference type="PANTHER" id="PTHR42781">
    <property type="entry name" value="SPERMIDINE/PUTRESCINE IMPORT ATP-BINDING PROTEIN POTA"/>
    <property type="match status" value="1"/>
</dbReference>
<dbReference type="SUPFAM" id="SSF52540">
    <property type="entry name" value="P-loop containing nucleoside triphosphate hydrolases"/>
    <property type="match status" value="1"/>
</dbReference>
<dbReference type="FunFam" id="3.40.50.300:FF:000042">
    <property type="entry name" value="Maltose/maltodextrin ABC transporter, ATP-binding protein"/>
    <property type="match status" value="1"/>
</dbReference>
<evidence type="ECO:0000256" key="6">
    <source>
        <dbReference type="ARBA" id="ARBA00023136"/>
    </source>
</evidence>
<dbReference type="InterPro" id="IPR005893">
    <property type="entry name" value="PotA-like"/>
</dbReference>
<evidence type="ECO:0000256" key="4">
    <source>
        <dbReference type="ARBA" id="ARBA00022840"/>
    </source>
</evidence>
<dbReference type="InterPro" id="IPR017871">
    <property type="entry name" value="ABC_transporter-like_CS"/>
</dbReference>
<keyword evidence="1" id="KW-0813">Transport</keyword>
<dbReference type="InterPro" id="IPR050093">
    <property type="entry name" value="ABC_SmlMolc_Importer"/>
</dbReference>
<dbReference type="SMART" id="SM00382">
    <property type="entry name" value="AAA"/>
    <property type="match status" value="1"/>
</dbReference>
<dbReference type="GO" id="GO:0015417">
    <property type="term" value="F:ABC-type polyamine transporter activity"/>
    <property type="evidence" value="ECO:0007669"/>
    <property type="project" value="InterPro"/>
</dbReference>
<dbReference type="GO" id="GO:0005524">
    <property type="term" value="F:ATP binding"/>
    <property type="evidence" value="ECO:0007669"/>
    <property type="project" value="UniProtKB-KW"/>
</dbReference>
<gene>
    <name evidence="8" type="ORF">METZ01_LOCUS67956</name>
</gene>
<dbReference type="Gene3D" id="2.40.50.100">
    <property type="match status" value="1"/>
</dbReference>
<dbReference type="GO" id="GO:0016887">
    <property type="term" value="F:ATP hydrolysis activity"/>
    <property type="evidence" value="ECO:0007669"/>
    <property type="project" value="InterPro"/>
</dbReference>
<evidence type="ECO:0000256" key="3">
    <source>
        <dbReference type="ARBA" id="ARBA00022741"/>
    </source>
</evidence>
<organism evidence="8">
    <name type="scientific">marine metagenome</name>
    <dbReference type="NCBI Taxonomy" id="408172"/>
    <lineage>
        <taxon>unclassified sequences</taxon>
        <taxon>metagenomes</taxon>
        <taxon>ecological metagenomes</taxon>
    </lineage>
</organism>
<dbReference type="InterPro" id="IPR027417">
    <property type="entry name" value="P-loop_NTPase"/>
</dbReference>
<evidence type="ECO:0000256" key="1">
    <source>
        <dbReference type="ARBA" id="ARBA00022448"/>
    </source>
</evidence>
<feature type="domain" description="ABC transporter" evidence="7">
    <location>
        <begin position="26"/>
        <end position="260"/>
    </location>
</feature>
<keyword evidence="2" id="KW-1003">Cell membrane</keyword>
<evidence type="ECO:0000313" key="8">
    <source>
        <dbReference type="EMBL" id="SVA15102.1"/>
    </source>
</evidence>
<dbReference type="PROSITE" id="PS00211">
    <property type="entry name" value="ABC_TRANSPORTER_1"/>
    <property type="match status" value="1"/>
</dbReference>
<keyword evidence="4" id="KW-0067">ATP-binding</keyword>
<dbReference type="InterPro" id="IPR003593">
    <property type="entry name" value="AAA+_ATPase"/>
</dbReference>
<dbReference type="AlphaFoldDB" id="A0A381TG36"/>
<dbReference type="Gene3D" id="3.40.50.300">
    <property type="entry name" value="P-loop containing nucleotide triphosphate hydrolases"/>
    <property type="match status" value="1"/>
</dbReference>
<reference evidence="8" key="1">
    <citation type="submission" date="2018-05" db="EMBL/GenBank/DDBJ databases">
        <authorList>
            <person name="Lanie J.A."/>
            <person name="Ng W.-L."/>
            <person name="Kazmierczak K.M."/>
            <person name="Andrzejewski T.M."/>
            <person name="Davidsen T.M."/>
            <person name="Wayne K.J."/>
            <person name="Tettelin H."/>
            <person name="Glass J.I."/>
            <person name="Rusch D."/>
            <person name="Podicherti R."/>
            <person name="Tsui H.-C.T."/>
            <person name="Winkler M.E."/>
        </authorList>
    </citation>
    <scope>NUCLEOTIDE SEQUENCE</scope>
</reference>
<protein>
    <recommendedName>
        <fullName evidence="7">ABC transporter domain-containing protein</fullName>
    </recommendedName>
</protein>
<dbReference type="PANTHER" id="PTHR42781:SF4">
    <property type="entry name" value="SPERMIDINE_PUTRESCINE IMPORT ATP-BINDING PROTEIN POTA"/>
    <property type="match status" value="1"/>
</dbReference>